<evidence type="ECO:0000313" key="2">
    <source>
        <dbReference type="EMBL" id="KAK8770316.1"/>
    </source>
</evidence>
<dbReference type="PROSITE" id="PS50405">
    <property type="entry name" value="GST_CTER"/>
    <property type="match status" value="1"/>
</dbReference>
<dbReference type="SUPFAM" id="SSF47616">
    <property type="entry name" value="GST C-terminal domain-like"/>
    <property type="match status" value="2"/>
</dbReference>
<dbReference type="PANTHER" id="PTHR43969">
    <property type="entry name" value="GLUTATHIONE S TRANSFERASE D10, ISOFORM A-RELATED"/>
    <property type="match status" value="1"/>
</dbReference>
<evidence type="ECO:0000259" key="1">
    <source>
        <dbReference type="PROSITE" id="PS50405"/>
    </source>
</evidence>
<organism evidence="2 3">
    <name type="scientific">Amblyomma americanum</name>
    <name type="common">Lone star tick</name>
    <dbReference type="NCBI Taxonomy" id="6943"/>
    <lineage>
        <taxon>Eukaryota</taxon>
        <taxon>Metazoa</taxon>
        <taxon>Ecdysozoa</taxon>
        <taxon>Arthropoda</taxon>
        <taxon>Chelicerata</taxon>
        <taxon>Arachnida</taxon>
        <taxon>Acari</taxon>
        <taxon>Parasitiformes</taxon>
        <taxon>Ixodida</taxon>
        <taxon>Ixodoidea</taxon>
        <taxon>Ixodidae</taxon>
        <taxon>Amblyomminae</taxon>
        <taxon>Amblyomma</taxon>
    </lineage>
</organism>
<comment type="caution">
    <text evidence="2">The sequence shown here is derived from an EMBL/GenBank/DDBJ whole genome shotgun (WGS) entry which is preliminary data.</text>
</comment>
<dbReference type="PANTHER" id="PTHR43969:SF9">
    <property type="entry name" value="GLUTATHIONE S TRANSFERASE D10, ISOFORM A-RELATED"/>
    <property type="match status" value="1"/>
</dbReference>
<dbReference type="GO" id="GO:0006749">
    <property type="term" value="P:glutathione metabolic process"/>
    <property type="evidence" value="ECO:0007669"/>
    <property type="project" value="TreeGrafter"/>
</dbReference>
<accession>A0AAQ4E6I6</accession>
<dbReference type="InterPro" id="IPR004046">
    <property type="entry name" value="GST_C"/>
</dbReference>
<evidence type="ECO:0000313" key="3">
    <source>
        <dbReference type="Proteomes" id="UP001321473"/>
    </source>
</evidence>
<reference evidence="2 3" key="1">
    <citation type="journal article" date="2023" name="Arcadia Sci">
        <title>De novo assembly of a long-read Amblyomma americanum tick genome.</title>
        <authorList>
            <person name="Chou S."/>
            <person name="Poskanzer K.E."/>
            <person name="Rollins M."/>
            <person name="Thuy-Boun P.S."/>
        </authorList>
    </citation>
    <scope>NUCLEOTIDE SEQUENCE [LARGE SCALE GENOMIC DNA]</scope>
    <source>
        <strain evidence="2">F_SG_1</strain>
        <tissue evidence="2">Salivary glands</tissue>
    </source>
</reference>
<dbReference type="InterPro" id="IPR036282">
    <property type="entry name" value="Glutathione-S-Trfase_C_sf"/>
</dbReference>
<dbReference type="GO" id="GO:0004364">
    <property type="term" value="F:glutathione transferase activity"/>
    <property type="evidence" value="ECO:0007669"/>
    <property type="project" value="TreeGrafter"/>
</dbReference>
<keyword evidence="3" id="KW-1185">Reference proteome</keyword>
<feature type="domain" description="GST C-terminal" evidence="1">
    <location>
        <begin position="36"/>
        <end position="163"/>
    </location>
</feature>
<dbReference type="Proteomes" id="UP001321473">
    <property type="component" value="Unassembled WGS sequence"/>
</dbReference>
<dbReference type="Gene3D" id="1.20.1050.10">
    <property type="match status" value="2"/>
</dbReference>
<sequence length="164" mass="18192">MAAFFVPRYLASTKPTDEEVIAFEENVFKGLENLIGDKKFAVSDKITLADLCLTGHVTAALECPRFFDNTKPTEEELRAFEENVFKGLENVIGDGKYAVGDKITLADLCLTGHVTAALECGFVDKAKYPKLAGYYERIKSELLCFEEIYAPVIAVINELLAKLK</sequence>
<dbReference type="AlphaFoldDB" id="A0AAQ4E6I6"/>
<dbReference type="Pfam" id="PF00043">
    <property type="entry name" value="GST_C"/>
    <property type="match status" value="2"/>
</dbReference>
<name>A0AAQ4E6I6_AMBAM</name>
<dbReference type="EMBL" id="JARKHS020021309">
    <property type="protein sequence ID" value="KAK8770316.1"/>
    <property type="molecule type" value="Genomic_DNA"/>
</dbReference>
<gene>
    <name evidence="2" type="ORF">V5799_013220</name>
</gene>
<proteinExistence type="predicted"/>
<dbReference type="InterPro" id="IPR010987">
    <property type="entry name" value="Glutathione-S-Trfase_C-like"/>
</dbReference>
<protein>
    <recommendedName>
        <fullName evidence="1">GST C-terminal domain-containing protein</fullName>
    </recommendedName>
</protein>